<reference evidence="2 3" key="1">
    <citation type="submission" date="2019-06" db="EMBL/GenBank/DDBJ databases">
        <authorList>
            <person name="Palmer J.M."/>
        </authorList>
    </citation>
    <scope>NUCLEOTIDE SEQUENCE [LARGE SCALE GENOMIC DNA]</scope>
    <source>
        <strain evidence="2 3">TWF788</strain>
    </source>
</reference>
<accession>A0A7C8TT40</accession>
<dbReference type="EMBL" id="JAABOE010000036">
    <property type="protein sequence ID" value="KAF3179904.1"/>
    <property type="molecule type" value="Genomic_DNA"/>
</dbReference>
<proteinExistence type="predicted"/>
<protein>
    <submittedName>
        <fullName evidence="2">Uncharacterized protein</fullName>
    </submittedName>
</protein>
<dbReference type="Proteomes" id="UP000479691">
    <property type="component" value="Unassembled WGS sequence"/>
</dbReference>
<feature type="compositionally biased region" description="Polar residues" evidence="1">
    <location>
        <begin position="1"/>
        <end position="11"/>
    </location>
</feature>
<sequence>MMSRALTSHFSASLRRLPHLTTPPTSRASSSGLPSAPRLLPSSSSVSGPVPGPVSGPVSGSVPVPGSGSGSSSGSSSSSDPGSSFEEWIVWAFPGMVRGGLLLGGIQAYRSLDEKIGRVDEKIGRVEERIGRVEERIGRVEADLRNSIDGLKGSLMALEVEVKILLGVLEADKKRRWW</sequence>
<evidence type="ECO:0000313" key="3">
    <source>
        <dbReference type="Proteomes" id="UP000479691"/>
    </source>
</evidence>
<comment type="caution">
    <text evidence="2">The sequence shown here is derived from an EMBL/GenBank/DDBJ whole genome shotgun (WGS) entry which is preliminary data.</text>
</comment>
<gene>
    <name evidence="2" type="ORF">TWF788_006905</name>
</gene>
<dbReference type="AlphaFoldDB" id="A0A7C8TT40"/>
<feature type="compositionally biased region" description="Low complexity" evidence="1">
    <location>
        <begin position="26"/>
        <end position="82"/>
    </location>
</feature>
<name>A0A7C8TT40_ORBOL</name>
<organism evidence="2 3">
    <name type="scientific">Orbilia oligospora</name>
    <name type="common">Nematode-trapping fungus</name>
    <name type="synonym">Arthrobotrys oligospora</name>
    <dbReference type="NCBI Taxonomy" id="2813651"/>
    <lineage>
        <taxon>Eukaryota</taxon>
        <taxon>Fungi</taxon>
        <taxon>Dikarya</taxon>
        <taxon>Ascomycota</taxon>
        <taxon>Pezizomycotina</taxon>
        <taxon>Orbiliomycetes</taxon>
        <taxon>Orbiliales</taxon>
        <taxon>Orbiliaceae</taxon>
        <taxon>Orbilia</taxon>
    </lineage>
</organism>
<evidence type="ECO:0000256" key="1">
    <source>
        <dbReference type="SAM" id="MobiDB-lite"/>
    </source>
</evidence>
<evidence type="ECO:0000313" key="2">
    <source>
        <dbReference type="EMBL" id="KAF3179904.1"/>
    </source>
</evidence>
<feature type="region of interest" description="Disordered" evidence="1">
    <location>
        <begin position="1"/>
        <end position="82"/>
    </location>
</feature>